<gene>
    <name evidence="1" type="ORF">OCV77_15945</name>
</gene>
<organism evidence="1 2">
    <name type="scientific">Suilimivivens aceti</name>
    <dbReference type="NCBI Taxonomy" id="2981774"/>
    <lineage>
        <taxon>Bacteria</taxon>
        <taxon>Bacillati</taxon>
        <taxon>Bacillota</taxon>
        <taxon>Clostridia</taxon>
        <taxon>Lachnospirales</taxon>
        <taxon>Lachnospiraceae</taxon>
        <taxon>Suilimivivens</taxon>
    </lineage>
</organism>
<comment type="caution">
    <text evidence="1">The sequence shown here is derived from an EMBL/GenBank/DDBJ whole genome shotgun (WGS) entry which is preliminary data.</text>
</comment>
<keyword evidence="2" id="KW-1185">Reference proteome</keyword>
<dbReference type="Proteomes" id="UP001652432">
    <property type="component" value="Unassembled WGS sequence"/>
</dbReference>
<evidence type="ECO:0000313" key="2">
    <source>
        <dbReference type="Proteomes" id="UP001652432"/>
    </source>
</evidence>
<dbReference type="EMBL" id="JAOQKJ010000022">
    <property type="protein sequence ID" value="MCU6745961.1"/>
    <property type="molecule type" value="Genomic_DNA"/>
</dbReference>
<sequence>SRQLASGDREFDKLPNLYIVTILNYDIFGKGYMKYCVHNHCEEVPEVDYEDGLTFLYFNTGGTRGGNEAIHALLTYLQDSRKENVVDEATDRLHRLITKVKEKPEVKLEYMKFEDIIYWEKKDSYKEGRESAYREMIITLLQAHGEVPSDLRDKINAIEDTGILEELVRQAASASSTEAFEAALKKELDCMAGNGDVEDEN</sequence>
<protein>
    <submittedName>
        <fullName evidence="1">Uncharacterized protein</fullName>
    </submittedName>
</protein>
<proteinExistence type="predicted"/>
<name>A0ABT2T7V7_9FIRM</name>
<evidence type="ECO:0000313" key="1">
    <source>
        <dbReference type="EMBL" id="MCU6745961.1"/>
    </source>
</evidence>
<reference evidence="1 2" key="1">
    <citation type="journal article" date="2021" name="ISME Commun">
        <title>Automated analysis of genomic sequences facilitates high-throughput and comprehensive description of bacteria.</title>
        <authorList>
            <person name="Hitch T.C.A."/>
        </authorList>
    </citation>
    <scope>NUCLEOTIDE SEQUENCE [LARGE SCALE GENOMIC DNA]</scope>
    <source>
        <strain evidence="1 2">Sanger_18</strain>
    </source>
</reference>
<feature type="non-terminal residue" evidence="1">
    <location>
        <position position="1"/>
    </location>
</feature>
<accession>A0ABT2T7V7</accession>